<evidence type="ECO:0000259" key="6">
    <source>
        <dbReference type="Pfam" id="PF01266"/>
    </source>
</evidence>
<sequence length="564" mass="62632">MRNFKAIENTAFDVIIIGGGINGAATARDAALRGLKTILVEKDDFAGGTTSWSTRLIHGGLRYLEYFEFHLVRESLHEREVLLHTAPHIAKPIQMTIPIYRSGSRSYRIIQAGMILYDLLSYDKSLPNHRMLSKASVRQLFRAIDSEELTGAAQYYDGQAEHAERLCLENLLDAQQAGATVMNYTEVVAIETEQNRVVRLTCRDTLGGETFQLQTHEQTVVVNTSGPWVDKVCGLNPSQLSKGRKIGGTKGSHIIVDPFPGAPEGALYVEAKSDGRPYFIVPWLGQYLIGTTDERYDGPLDHIKASDQEIDYLITETNRVLPAAHLTREDVKFTYSGVRPLPFAEGKKAGSITRAHILHDHTEEGASNLISLIGGKLTTHRQVGEEFVNAVFRKRKQAIPACPTHKRPLPGAILLDDPRVEELHARYQGRIPAPVLDHLLGMYGARTEKLLALVDEQPELGEPIVAGLLDIKAQIVFAAQAEMAQRFTDILRRRTTIAMHQKYGFGALPVVADVLRTYCGWSEERCDRNIQLYHSYMTANCIPDYQLQAGALPTPLQTATASSD</sequence>
<dbReference type="InterPro" id="IPR006076">
    <property type="entry name" value="FAD-dep_OxRdtase"/>
</dbReference>
<accession>A0A1Z3HM35</accession>
<dbReference type="Pfam" id="PF01266">
    <property type="entry name" value="DAO"/>
    <property type="match status" value="1"/>
</dbReference>
<dbReference type="NCBIfam" id="NF008899">
    <property type="entry name" value="PRK12266.1"/>
    <property type="match status" value="1"/>
</dbReference>
<dbReference type="Gene3D" id="3.30.9.10">
    <property type="entry name" value="D-Amino Acid Oxidase, subunit A, domain 2"/>
    <property type="match status" value="1"/>
</dbReference>
<keyword evidence="3" id="KW-0285">Flavoprotein</keyword>
<dbReference type="InterPro" id="IPR000447">
    <property type="entry name" value="G3P_DH_FAD-dep"/>
</dbReference>
<dbReference type="Pfam" id="PF16901">
    <property type="entry name" value="DAO_C"/>
    <property type="match status" value="1"/>
</dbReference>
<evidence type="ECO:0000256" key="4">
    <source>
        <dbReference type="ARBA" id="ARBA00022827"/>
    </source>
</evidence>
<evidence type="ECO:0000259" key="7">
    <source>
        <dbReference type="Pfam" id="PF16901"/>
    </source>
</evidence>
<evidence type="ECO:0000256" key="3">
    <source>
        <dbReference type="ARBA" id="ARBA00022630"/>
    </source>
</evidence>
<reference evidence="8 9" key="1">
    <citation type="journal article" date="2016" name="Biochim. Biophys. Acta">
        <title>Characterization of red-shifted phycobilisomes isolated from the chlorophyll f-containing cyanobacterium Halomicronema hongdechloris.</title>
        <authorList>
            <person name="Li Y."/>
            <person name="Lin Y."/>
            <person name="Garvey C.J."/>
            <person name="Birch D."/>
            <person name="Corkery R.W."/>
            <person name="Loughlin P.C."/>
            <person name="Scheer H."/>
            <person name="Willows R.D."/>
            <person name="Chen M."/>
        </authorList>
    </citation>
    <scope>NUCLEOTIDE SEQUENCE [LARGE SCALE GENOMIC DNA]</scope>
    <source>
        <strain evidence="8 9">C2206</strain>
    </source>
</reference>
<dbReference type="GO" id="GO:0004368">
    <property type="term" value="F:glycerol-3-phosphate dehydrogenase (quinone) activity"/>
    <property type="evidence" value="ECO:0007669"/>
    <property type="project" value="UniProtKB-EC"/>
</dbReference>
<comment type="cofactor">
    <cofactor evidence="1">
        <name>FAD</name>
        <dbReference type="ChEBI" id="CHEBI:57692"/>
    </cofactor>
</comment>
<protein>
    <submittedName>
        <fullName evidence="8">Glycerol-3-phosphate dehydrogenase</fullName>
        <ecNumber evidence="8">1.1.5.3</ecNumber>
    </submittedName>
</protein>
<feature type="domain" description="Alpha-glycerophosphate oxidase C-terminal" evidence="7">
    <location>
        <begin position="402"/>
        <end position="525"/>
    </location>
</feature>
<dbReference type="PANTHER" id="PTHR11985:SF15">
    <property type="entry name" value="GLYCEROL-3-PHOSPHATE DEHYDROGENASE, MITOCHONDRIAL"/>
    <property type="match status" value="1"/>
</dbReference>
<keyword evidence="4" id="KW-0274">FAD</keyword>
<dbReference type="Gene3D" id="3.50.50.60">
    <property type="entry name" value="FAD/NAD(P)-binding domain"/>
    <property type="match status" value="1"/>
</dbReference>
<evidence type="ECO:0000313" key="8">
    <source>
        <dbReference type="EMBL" id="ASC71363.1"/>
    </source>
</evidence>
<dbReference type="PANTHER" id="PTHR11985">
    <property type="entry name" value="GLYCEROL-3-PHOSPHATE DEHYDROGENASE"/>
    <property type="match status" value="1"/>
</dbReference>
<dbReference type="OrthoDB" id="9766796at2"/>
<dbReference type="RefSeq" id="WP_080812699.1">
    <property type="nucleotide sequence ID" value="NZ_CP021983.2"/>
</dbReference>
<dbReference type="EC" id="1.1.5.3" evidence="8"/>
<keyword evidence="5 8" id="KW-0560">Oxidoreductase</keyword>
<gene>
    <name evidence="8" type="primary">glpD_1</name>
    <name evidence="8" type="ORF">XM38_023150</name>
</gene>
<dbReference type="AlphaFoldDB" id="A0A1Z3HM35"/>
<feature type="domain" description="FAD dependent oxidoreductase" evidence="6">
    <location>
        <begin position="13"/>
        <end position="346"/>
    </location>
</feature>
<dbReference type="InterPro" id="IPR031656">
    <property type="entry name" value="DAO_C"/>
</dbReference>
<dbReference type="PRINTS" id="PR01001">
    <property type="entry name" value="FADG3PDH"/>
</dbReference>
<evidence type="ECO:0000256" key="1">
    <source>
        <dbReference type="ARBA" id="ARBA00001974"/>
    </source>
</evidence>
<organism evidence="8 9">
    <name type="scientific">Halomicronema hongdechloris C2206</name>
    <dbReference type="NCBI Taxonomy" id="1641165"/>
    <lineage>
        <taxon>Bacteria</taxon>
        <taxon>Bacillati</taxon>
        <taxon>Cyanobacteriota</taxon>
        <taxon>Cyanophyceae</taxon>
        <taxon>Nodosilineales</taxon>
        <taxon>Nodosilineaceae</taxon>
        <taxon>Halomicronema</taxon>
    </lineage>
</organism>
<comment type="similarity">
    <text evidence="2">Belongs to the FAD-dependent glycerol-3-phosphate dehydrogenase family.</text>
</comment>
<dbReference type="EMBL" id="CP021983">
    <property type="protein sequence ID" value="ASC71363.1"/>
    <property type="molecule type" value="Genomic_DNA"/>
</dbReference>
<dbReference type="GO" id="GO:0046168">
    <property type="term" value="P:glycerol-3-phosphate catabolic process"/>
    <property type="evidence" value="ECO:0007669"/>
    <property type="project" value="TreeGrafter"/>
</dbReference>
<dbReference type="KEGG" id="hhg:XM38_023150"/>
<proteinExistence type="inferred from homology"/>
<keyword evidence="9" id="KW-1185">Reference proteome</keyword>
<dbReference type="InterPro" id="IPR038299">
    <property type="entry name" value="DAO_C_sf"/>
</dbReference>
<evidence type="ECO:0000256" key="5">
    <source>
        <dbReference type="ARBA" id="ARBA00023002"/>
    </source>
</evidence>
<evidence type="ECO:0000313" key="9">
    <source>
        <dbReference type="Proteomes" id="UP000191901"/>
    </source>
</evidence>
<dbReference type="STRING" id="1641165.XM38_21900"/>
<dbReference type="Gene3D" id="1.10.8.870">
    <property type="entry name" value="Alpha-glycerophosphate oxidase, cap domain"/>
    <property type="match status" value="1"/>
</dbReference>
<dbReference type="Proteomes" id="UP000191901">
    <property type="component" value="Chromosome"/>
</dbReference>
<name>A0A1Z3HM35_9CYAN</name>
<dbReference type="InterPro" id="IPR036188">
    <property type="entry name" value="FAD/NAD-bd_sf"/>
</dbReference>
<dbReference type="NCBIfam" id="NF009906">
    <property type="entry name" value="PRK13369.1"/>
    <property type="match status" value="1"/>
</dbReference>
<evidence type="ECO:0000256" key="2">
    <source>
        <dbReference type="ARBA" id="ARBA00007330"/>
    </source>
</evidence>
<dbReference type="SUPFAM" id="SSF51905">
    <property type="entry name" value="FAD/NAD(P)-binding domain"/>
    <property type="match status" value="1"/>
</dbReference>